<protein>
    <recommendedName>
        <fullName evidence="4">DUF4806 domain-containing protein</fullName>
    </recommendedName>
</protein>
<keyword evidence="3" id="KW-1185">Reference proteome</keyword>
<evidence type="ECO:0008006" key="4">
    <source>
        <dbReference type="Google" id="ProtNLM"/>
    </source>
</evidence>
<dbReference type="AlphaFoldDB" id="A0AAV2NMP5"/>
<accession>A0AAV2NMP5</accession>
<organism evidence="2 3">
    <name type="scientific">Lasius platythorax</name>
    <dbReference type="NCBI Taxonomy" id="488582"/>
    <lineage>
        <taxon>Eukaryota</taxon>
        <taxon>Metazoa</taxon>
        <taxon>Ecdysozoa</taxon>
        <taxon>Arthropoda</taxon>
        <taxon>Hexapoda</taxon>
        <taxon>Insecta</taxon>
        <taxon>Pterygota</taxon>
        <taxon>Neoptera</taxon>
        <taxon>Endopterygota</taxon>
        <taxon>Hymenoptera</taxon>
        <taxon>Apocrita</taxon>
        <taxon>Aculeata</taxon>
        <taxon>Formicoidea</taxon>
        <taxon>Formicidae</taxon>
        <taxon>Formicinae</taxon>
        <taxon>Lasius</taxon>
        <taxon>Lasius</taxon>
    </lineage>
</organism>
<dbReference type="PANTHER" id="PTHR34153">
    <property type="entry name" value="SI:CH211-262H13.3-RELATED-RELATED"/>
    <property type="match status" value="1"/>
</dbReference>
<dbReference type="EMBL" id="OZ034826">
    <property type="protein sequence ID" value="CAL1681094.1"/>
    <property type="molecule type" value="Genomic_DNA"/>
</dbReference>
<gene>
    <name evidence="2" type="ORF">LPLAT_LOCUS7246</name>
</gene>
<feature type="region of interest" description="Disordered" evidence="1">
    <location>
        <begin position="148"/>
        <end position="168"/>
    </location>
</feature>
<sequence length="406" mass="47109">MVDQSWTVVRFIDEDTVEAVPSSWIVQNRCYWPPFKNEKIMAIIRKNEEPNTCWPSYEISIFRNSTFADYKTAREKCKKSECTSDLNSEIDEQRKRSSKRPLSSSEDEDDYRTLPTPPRLKQVTDAQNKNKIKRLVLSTSISDNESAEDNLCIQTMPKTSSKEDPKTKDFYSESSIALPDQNDKPSINVLGNNISNCAFYNSICTCKHCPIHKDLQNNNDSVTYFKEIIRQQHLFKAEIWQQSDNIRDIKNAIENLHHTNGNNAVDNTRQRSIFSSCNIPIQNERQLEQVEEFFKIDENFDTSILEASKVGGKNAYEFIKRNLSQILTNELAAKYSWLGKKNKRVFRVLKLSQLLIVSVTAAGEKLNATFTKKEIEEAIQKWLKRAKERFDAEQKRLNVQRQPEDL</sequence>
<proteinExistence type="predicted"/>
<name>A0AAV2NMP5_9HYME</name>
<evidence type="ECO:0000313" key="3">
    <source>
        <dbReference type="Proteomes" id="UP001497644"/>
    </source>
</evidence>
<feature type="region of interest" description="Disordered" evidence="1">
    <location>
        <begin position="82"/>
        <end position="127"/>
    </location>
</feature>
<dbReference type="PANTHER" id="PTHR34153:SF2">
    <property type="entry name" value="SI:CH211-262H13.3-RELATED"/>
    <property type="match status" value="1"/>
</dbReference>
<evidence type="ECO:0000313" key="2">
    <source>
        <dbReference type="EMBL" id="CAL1681094.1"/>
    </source>
</evidence>
<reference evidence="2" key="1">
    <citation type="submission" date="2024-04" db="EMBL/GenBank/DDBJ databases">
        <authorList>
            <consortium name="Molecular Ecology Group"/>
        </authorList>
    </citation>
    <scope>NUCLEOTIDE SEQUENCE</scope>
</reference>
<evidence type="ECO:0000256" key="1">
    <source>
        <dbReference type="SAM" id="MobiDB-lite"/>
    </source>
</evidence>
<dbReference type="Proteomes" id="UP001497644">
    <property type="component" value="Chromosome 3"/>
</dbReference>